<dbReference type="SUPFAM" id="SSF52317">
    <property type="entry name" value="Class I glutamine amidotransferase-like"/>
    <property type="match status" value="1"/>
</dbReference>
<dbReference type="AlphaFoldDB" id="A0A0B6EMH4"/>
<dbReference type="InterPro" id="IPR002818">
    <property type="entry name" value="DJ-1/PfpI"/>
</dbReference>
<evidence type="ECO:0000256" key="1">
    <source>
        <dbReference type="ARBA" id="ARBA00023016"/>
    </source>
</evidence>
<evidence type="ECO:0000313" key="5">
    <source>
        <dbReference type="EMBL" id="AJI77722.1"/>
    </source>
</evidence>
<keyword evidence="5" id="KW-0645">Protease</keyword>
<dbReference type="CDD" id="cd03141">
    <property type="entry name" value="GATase1_Hsp31_like"/>
    <property type="match status" value="1"/>
</dbReference>
<accession>A0A0B6EMH4</accession>
<proteinExistence type="inferred from homology"/>
<dbReference type="Proteomes" id="UP000031890">
    <property type="component" value="Chromosome"/>
</dbReference>
<dbReference type="InterPro" id="IPR029062">
    <property type="entry name" value="Class_I_gatase-like"/>
</dbReference>
<keyword evidence="1" id="KW-0346">Stress response</keyword>
<dbReference type="KEGG" id="csx:CSING_00780"/>
<evidence type="ECO:0000313" key="6">
    <source>
        <dbReference type="Proteomes" id="UP000031890"/>
    </source>
</evidence>
<feature type="domain" description="DJ-1/PfpI" evidence="4">
    <location>
        <begin position="29"/>
        <end position="229"/>
    </location>
</feature>
<evidence type="ECO:0000256" key="3">
    <source>
        <dbReference type="ARBA" id="ARBA00038493"/>
    </source>
</evidence>
<dbReference type="GO" id="GO:0008233">
    <property type="term" value="F:peptidase activity"/>
    <property type="evidence" value="ECO:0007669"/>
    <property type="project" value="UniProtKB-KW"/>
</dbReference>
<protein>
    <submittedName>
        <fullName evidence="5">Putative intracellular protease/amidase</fullName>
    </submittedName>
</protein>
<keyword evidence="2" id="KW-0456">Lyase</keyword>
<gene>
    <name evidence="5" type="ORF">CSING_00780</name>
</gene>
<evidence type="ECO:0000256" key="2">
    <source>
        <dbReference type="ARBA" id="ARBA00023239"/>
    </source>
</evidence>
<dbReference type="HOGENOM" id="CLU_070319_0_2_11"/>
<dbReference type="GO" id="GO:0019243">
    <property type="term" value="P:methylglyoxal catabolic process to D-lactate via S-lactoyl-glutathione"/>
    <property type="evidence" value="ECO:0007669"/>
    <property type="project" value="TreeGrafter"/>
</dbReference>
<dbReference type="GO" id="GO:0019172">
    <property type="term" value="F:glyoxalase III activity"/>
    <property type="evidence" value="ECO:0007669"/>
    <property type="project" value="TreeGrafter"/>
</dbReference>
<sequence>MASVLFVVSAADVWTQKDGSVHPTGYWAEELAVPHQLFSDAGWDITVATPNAVAPTLDKMSLGEGAGDPKDLEKISAYLDSIKSELDAPKSLADVNEADYDLVFYPGGHGPMEDLAVDAVSGALLKQRLAAGTPLALLCHAPAAILAAKNEDGTNAFAGKQVTAFSNTEEESTGLAENAKWLLESELVNAGVKYDKAAEDWSSHVVVDGNLYTGQNPQSSEELAKRILADLDK</sequence>
<keyword evidence="5" id="KW-0378">Hydrolase</keyword>
<organism evidence="5 6">
    <name type="scientific">Corynebacterium singulare</name>
    <dbReference type="NCBI Taxonomy" id="161899"/>
    <lineage>
        <taxon>Bacteria</taxon>
        <taxon>Bacillati</taxon>
        <taxon>Actinomycetota</taxon>
        <taxon>Actinomycetes</taxon>
        <taxon>Mycobacteriales</taxon>
        <taxon>Corynebacteriaceae</taxon>
        <taxon>Corynebacterium</taxon>
    </lineage>
</organism>
<dbReference type="OrthoDB" id="9792284at2"/>
<dbReference type="RefSeq" id="WP_042528849.1">
    <property type="nucleotide sequence ID" value="NZ_CP010827.1"/>
</dbReference>
<dbReference type="STRING" id="161899.CSING_00780"/>
<dbReference type="GO" id="GO:0006508">
    <property type="term" value="P:proteolysis"/>
    <property type="evidence" value="ECO:0007669"/>
    <property type="project" value="UniProtKB-KW"/>
</dbReference>
<name>A0A0B6EMH4_9CORY</name>
<dbReference type="Pfam" id="PF01965">
    <property type="entry name" value="DJ-1_PfpI"/>
    <property type="match status" value="1"/>
</dbReference>
<dbReference type="Gene3D" id="3.40.50.880">
    <property type="match status" value="1"/>
</dbReference>
<dbReference type="PANTHER" id="PTHR48094:SF11">
    <property type="entry name" value="GLUTATHIONE-INDEPENDENT GLYOXALASE HSP31-RELATED"/>
    <property type="match status" value="1"/>
</dbReference>
<dbReference type="PANTHER" id="PTHR48094">
    <property type="entry name" value="PROTEIN/NUCLEIC ACID DEGLYCASE DJ-1-RELATED"/>
    <property type="match status" value="1"/>
</dbReference>
<evidence type="ECO:0000259" key="4">
    <source>
        <dbReference type="Pfam" id="PF01965"/>
    </source>
</evidence>
<dbReference type="InterPro" id="IPR050325">
    <property type="entry name" value="Prot/Nucl_acid_deglycase"/>
</dbReference>
<reference evidence="5 6" key="1">
    <citation type="journal article" date="2015" name="Genome Announc.">
        <title>Complete Genome Sequence and Annotation of Corynebacterium singulare DSM 44357, Isolated from a Human Semen Specimen.</title>
        <authorList>
            <person name="Merten M."/>
            <person name="Brinkrolf K."/>
            <person name="Albersmeier A."/>
            <person name="Kutter Y."/>
            <person name="Ruckert C."/>
            <person name="Tauch A."/>
        </authorList>
    </citation>
    <scope>NUCLEOTIDE SEQUENCE [LARGE SCALE GENOMIC DNA]</scope>
    <source>
        <strain evidence="5">IBS B52218</strain>
    </source>
</reference>
<dbReference type="GO" id="GO:0005737">
    <property type="term" value="C:cytoplasm"/>
    <property type="evidence" value="ECO:0007669"/>
    <property type="project" value="TreeGrafter"/>
</dbReference>
<comment type="similarity">
    <text evidence="3">Belongs to the peptidase C56 family. HSP31-like subfamily.</text>
</comment>
<dbReference type="EMBL" id="CP010827">
    <property type="protein sequence ID" value="AJI77722.1"/>
    <property type="molecule type" value="Genomic_DNA"/>
</dbReference>